<keyword evidence="1" id="KW-0812">Transmembrane</keyword>
<keyword evidence="3" id="KW-1185">Reference proteome</keyword>
<evidence type="ECO:0000313" key="2">
    <source>
        <dbReference type="EMBL" id="VDO32412.1"/>
    </source>
</evidence>
<sequence>MVDDGSGVSRLATVNSCPGFCGRQATTSSSGNVTYSNCQACSWGHRSVEKFLCSSCDDLLPLYDWLYLLFIALVPLLLNSFFVQLYAPPKSVDDIFFLNKTKSQCCFSTRQHLFLQHLCCLLECTLSALFSVLVMPPRGTPILYGCIKNSLRDWYPVFYNPVVNHTYTLRCTQEIVFPLYSLPFIYLALCLMCLIIFRSILYLTVLKNSYIASDPYYAALFAIPVIALFHALFAGLLYYSFGYVALVCSLSLNALHMALKREKSICKLYYEMIYKPRNLFILIVHMALFGFSILTLTLNRITASGTLISLFAVLLVPLPSLFYLVTVGITDPEHVHSAF</sequence>
<dbReference type="STRING" id="42155.A0A0R3QUZ4"/>
<evidence type="ECO:0000256" key="1">
    <source>
        <dbReference type="SAM" id="Phobius"/>
    </source>
</evidence>
<feature type="transmembrane region" description="Helical" evidence="1">
    <location>
        <begin position="65"/>
        <end position="87"/>
    </location>
</feature>
<proteinExistence type="predicted"/>
<dbReference type="Pfam" id="PF05571">
    <property type="entry name" value="JAMP"/>
    <property type="match status" value="1"/>
</dbReference>
<dbReference type="AlphaFoldDB" id="A0A0R3QUZ4"/>
<accession>A0A0R3QUZ4</accession>
<dbReference type="Proteomes" id="UP000280834">
    <property type="component" value="Unassembled WGS sequence"/>
</dbReference>
<keyword evidence="1" id="KW-0472">Membrane</keyword>
<feature type="transmembrane region" description="Helical" evidence="1">
    <location>
        <begin position="184"/>
        <end position="204"/>
    </location>
</feature>
<feature type="transmembrane region" description="Helical" evidence="1">
    <location>
        <begin position="279"/>
        <end position="301"/>
    </location>
</feature>
<dbReference type="EMBL" id="UZAG01017030">
    <property type="protein sequence ID" value="VDO32412.1"/>
    <property type="molecule type" value="Genomic_DNA"/>
</dbReference>
<dbReference type="GO" id="GO:0006986">
    <property type="term" value="P:response to unfolded protein"/>
    <property type="evidence" value="ECO:0007669"/>
    <property type="project" value="InterPro"/>
</dbReference>
<evidence type="ECO:0000313" key="3">
    <source>
        <dbReference type="Proteomes" id="UP000280834"/>
    </source>
</evidence>
<organism evidence="4">
    <name type="scientific">Brugia timori</name>
    <dbReference type="NCBI Taxonomy" id="42155"/>
    <lineage>
        <taxon>Eukaryota</taxon>
        <taxon>Metazoa</taxon>
        <taxon>Ecdysozoa</taxon>
        <taxon>Nematoda</taxon>
        <taxon>Chromadorea</taxon>
        <taxon>Rhabditida</taxon>
        <taxon>Spirurina</taxon>
        <taxon>Spiruromorpha</taxon>
        <taxon>Filarioidea</taxon>
        <taxon>Onchocercidae</taxon>
        <taxon>Brugia</taxon>
    </lineage>
</organism>
<protein>
    <submittedName>
        <fullName evidence="4">JNK1/MAPK8-associated membrane protein</fullName>
    </submittedName>
</protein>
<feature type="transmembrane region" description="Helical" evidence="1">
    <location>
        <begin position="216"/>
        <end position="235"/>
    </location>
</feature>
<dbReference type="GO" id="GO:0016020">
    <property type="term" value="C:membrane"/>
    <property type="evidence" value="ECO:0007669"/>
    <property type="project" value="InterPro"/>
</dbReference>
<keyword evidence="1" id="KW-1133">Transmembrane helix</keyword>
<dbReference type="PANTHER" id="PTHR12740:SF4">
    <property type="entry name" value="JNK1_MAPK8-ASSOCIATED MEMBRANE PROTEIN"/>
    <property type="match status" value="1"/>
</dbReference>
<dbReference type="GO" id="GO:0031625">
    <property type="term" value="F:ubiquitin protein ligase binding"/>
    <property type="evidence" value="ECO:0007669"/>
    <property type="project" value="TreeGrafter"/>
</dbReference>
<feature type="transmembrane region" description="Helical" evidence="1">
    <location>
        <begin position="113"/>
        <end position="135"/>
    </location>
</feature>
<name>A0A0R3QUZ4_9BILA</name>
<dbReference type="WBParaSite" id="BTMF_0001154601-mRNA-1">
    <property type="protein sequence ID" value="BTMF_0001154601-mRNA-1"/>
    <property type="gene ID" value="BTMF_0001154601"/>
</dbReference>
<reference evidence="2 3" key="2">
    <citation type="submission" date="2018-11" db="EMBL/GenBank/DDBJ databases">
        <authorList>
            <consortium name="Pathogen Informatics"/>
        </authorList>
    </citation>
    <scope>NUCLEOTIDE SEQUENCE [LARGE SCALE GENOMIC DNA]</scope>
</reference>
<dbReference type="PANTHER" id="PTHR12740">
    <property type="entry name" value="JNK1/MAPK8-ASSOCIATED MEMBRANE PROTEIN"/>
    <property type="match status" value="1"/>
</dbReference>
<evidence type="ECO:0000313" key="4">
    <source>
        <dbReference type="WBParaSite" id="BTMF_0001154601-mRNA-1"/>
    </source>
</evidence>
<dbReference type="GO" id="GO:0036503">
    <property type="term" value="P:ERAD pathway"/>
    <property type="evidence" value="ECO:0007669"/>
    <property type="project" value="TreeGrafter"/>
</dbReference>
<dbReference type="InterPro" id="IPR008485">
    <property type="entry name" value="JAMP"/>
</dbReference>
<reference evidence="4" key="1">
    <citation type="submission" date="2017-02" db="UniProtKB">
        <authorList>
            <consortium name="WormBaseParasite"/>
        </authorList>
    </citation>
    <scope>IDENTIFICATION</scope>
</reference>
<feature type="transmembrane region" description="Helical" evidence="1">
    <location>
        <begin position="307"/>
        <end position="329"/>
    </location>
</feature>
<gene>
    <name evidence="2" type="ORF">BTMF_LOCUS9580</name>
</gene>